<feature type="region of interest" description="Disordered" evidence="1">
    <location>
        <begin position="1"/>
        <end position="84"/>
    </location>
</feature>
<keyword evidence="3" id="KW-0540">Nuclease</keyword>
<dbReference type="Proteomes" id="UP000274909">
    <property type="component" value="Unassembled WGS sequence"/>
</dbReference>
<dbReference type="CDD" id="cd00085">
    <property type="entry name" value="HNHc"/>
    <property type="match status" value="1"/>
</dbReference>
<evidence type="ECO:0000259" key="2">
    <source>
        <dbReference type="SMART" id="SM00507"/>
    </source>
</evidence>
<feature type="compositionally biased region" description="Basic and acidic residues" evidence="1">
    <location>
        <begin position="46"/>
        <end position="56"/>
    </location>
</feature>
<dbReference type="InterPro" id="IPR003615">
    <property type="entry name" value="HNH_nuc"/>
</dbReference>
<dbReference type="AlphaFoldDB" id="A0A3S0X5H7"/>
<keyword evidence="3" id="KW-0378">Hydrolase</keyword>
<keyword evidence="4" id="KW-1185">Reference proteome</keyword>
<sequence length="550" mass="58095">MRTTSPPEPVSEIPARTPSRPTGTDNADDHTVPPNAPPRSLGLSKGGDHLGHRERPPMAPSEGAVRSATCRPQDDLSRETDSFSRYRPNVGGLVFTGRMGEHGTAHRQAIRALIAQFDATLAALDPALLSGAEFLSIVSEAEAFGRRGDALRARVAAEAETRMDGPIDTLGAAGYASAKDAVAKLTGTSVVEASRRIRIGKGLSPGVALSGAPTAPRHTSVATAVAAGNLGVEAADVIMQNLDTVASRVDPVILAETEDSLVFLAAGTDTHPPVCVDLVRVQIAAFLLRIDPDGARPREKRARRKRHLTFGQETLDGLIPVSGLLVAEVGATFKRLVESHVRRVTFTDGSEPAVADDRTRPQRNHDTLADILSAASRVKDAPELAGSAPAVLVTVTATELEDGRGAGFIDGHAAPISIDAVQRLIDSRGLQTVTLNTANRVLALGSTQRCFTSSQRRAITARDGGCVIPGCPTPAGWCEVHHMIPWRAGGETHTDNGVLPCWGHHQRIDSGPWRLSMPDGVPHVVGPGYREWTPTVGARTRASAPRTLTG</sequence>
<dbReference type="Pfam" id="PF02720">
    <property type="entry name" value="DUF222"/>
    <property type="match status" value="1"/>
</dbReference>
<proteinExistence type="predicted"/>
<evidence type="ECO:0000313" key="4">
    <source>
        <dbReference type="Proteomes" id="UP000274909"/>
    </source>
</evidence>
<reference evidence="3 4" key="1">
    <citation type="submission" date="2018-12" db="EMBL/GenBank/DDBJ databases">
        <authorList>
            <person name="Li F."/>
        </authorList>
    </citation>
    <scope>NUCLEOTIDE SEQUENCE [LARGE SCALE GENOMIC DNA]</scope>
    <source>
        <strain evidence="3 4">EGI 6500705</strain>
    </source>
</reference>
<protein>
    <submittedName>
        <fullName evidence="3">HNH endonuclease</fullName>
    </submittedName>
</protein>
<organism evidence="3 4">
    <name type="scientific">Labedella endophytica</name>
    <dbReference type="NCBI Taxonomy" id="1523160"/>
    <lineage>
        <taxon>Bacteria</taxon>
        <taxon>Bacillati</taxon>
        <taxon>Actinomycetota</taxon>
        <taxon>Actinomycetes</taxon>
        <taxon>Micrococcales</taxon>
        <taxon>Microbacteriaceae</taxon>
        <taxon>Labedella</taxon>
    </lineage>
</organism>
<dbReference type="OrthoDB" id="5177627at2"/>
<dbReference type="GO" id="GO:0004519">
    <property type="term" value="F:endonuclease activity"/>
    <property type="evidence" value="ECO:0007669"/>
    <property type="project" value="UniProtKB-KW"/>
</dbReference>
<dbReference type="InterPro" id="IPR003870">
    <property type="entry name" value="DUF222"/>
</dbReference>
<dbReference type="Gene3D" id="1.10.30.50">
    <property type="match status" value="1"/>
</dbReference>
<accession>A0A3S0X5H7</accession>
<name>A0A3S0X5H7_9MICO</name>
<dbReference type="EMBL" id="RZGZ01000003">
    <property type="protein sequence ID" value="RUQ99060.1"/>
    <property type="molecule type" value="Genomic_DNA"/>
</dbReference>
<feature type="domain" description="HNH nuclease" evidence="2">
    <location>
        <begin position="454"/>
        <end position="506"/>
    </location>
</feature>
<evidence type="ECO:0000256" key="1">
    <source>
        <dbReference type="SAM" id="MobiDB-lite"/>
    </source>
</evidence>
<feature type="compositionally biased region" description="Basic and acidic residues" evidence="1">
    <location>
        <begin position="72"/>
        <end position="84"/>
    </location>
</feature>
<gene>
    <name evidence="3" type="ORF">ELQ94_12140</name>
</gene>
<evidence type="ECO:0000313" key="3">
    <source>
        <dbReference type="EMBL" id="RUQ99060.1"/>
    </source>
</evidence>
<keyword evidence="3" id="KW-0255">Endonuclease</keyword>
<dbReference type="Pfam" id="PF13391">
    <property type="entry name" value="HNH_2"/>
    <property type="match status" value="1"/>
</dbReference>
<dbReference type="SMART" id="SM00507">
    <property type="entry name" value="HNHc"/>
    <property type="match status" value="1"/>
</dbReference>
<comment type="caution">
    <text evidence="3">The sequence shown here is derived from an EMBL/GenBank/DDBJ whole genome shotgun (WGS) entry which is preliminary data.</text>
</comment>